<keyword evidence="3" id="KW-0808">Transferase</keyword>
<dbReference type="Gene3D" id="3.40.630.30">
    <property type="match status" value="1"/>
</dbReference>
<evidence type="ECO:0000313" key="3">
    <source>
        <dbReference type="EMBL" id="GBF56943.1"/>
    </source>
</evidence>
<sequence length="207" mass="23153">MIPKADLPERLVPSNGPKWEITVAHRLDEIMQVISLRAIAYMHEQSCPYDEEIDGNDFAGATHLIARLAGEPVGCVRLRWFAQFFKVERVAVLPRYRKSGLGAALLDASFELGAKKGYHHALGHVEPSIVGLWNRACGVTARPGRPHLAFSDHEYVEVEKFLPGRDDAIHANSDPMVLLRPEGEWDHPGVLDRSNERLPPLRTARQA</sequence>
<accession>A0A2P2E7A1</accession>
<dbReference type="GO" id="GO:0016747">
    <property type="term" value="F:acyltransferase activity, transferring groups other than amino-acyl groups"/>
    <property type="evidence" value="ECO:0007669"/>
    <property type="project" value="InterPro"/>
</dbReference>
<dbReference type="PROSITE" id="PS51186">
    <property type="entry name" value="GNAT"/>
    <property type="match status" value="1"/>
</dbReference>
<feature type="region of interest" description="Disordered" evidence="1">
    <location>
        <begin position="188"/>
        <end position="207"/>
    </location>
</feature>
<dbReference type="InterPro" id="IPR016181">
    <property type="entry name" value="Acyl_CoA_acyltransferase"/>
</dbReference>
<dbReference type="OrthoDB" id="9796171at2"/>
<evidence type="ECO:0000256" key="1">
    <source>
        <dbReference type="SAM" id="MobiDB-lite"/>
    </source>
</evidence>
<evidence type="ECO:0000259" key="2">
    <source>
        <dbReference type="PROSITE" id="PS51186"/>
    </source>
</evidence>
<dbReference type="SUPFAM" id="SSF55729">
    <property type="entry name" value="Acyl-CoA N-acyltransferases (Nat)"/>
    <property type="match status" value="1"/>
</dbReference>
<gene>
    <name evidence="3" type="ORF">PbB2_00600</name>
</gene>
<dbReference type="CDD" id="cd04301">
    <property type="entry name" value="NAT_SF"/>
    <property type="match status" value="1"/>
</dbReference>
<name>A0A2P2E7A1_9PROT</name>
<keyword evidence="4" id="KW-1185">Reference proteome</keyword>
<protein>
    <submittedName>
        <fullName evidence="3">Acetyltransferase</fullName>
    </submittedName>
</protein>
<dbReference type="InterPro" id="IPR000182">
    <property type="entry name" value="GNAT_dom"/>
</dbReference>
<dbReference type="Proteomes" id="UP000245086">
    <property type="component" value="Unassembled WGS sequence"/>
</dbReference>
<feature type="domain" description="N-acetyltransferase" evidence="2">
    <location>
        <begin position="20"/>
        <end position="163"/>
    </location>
</feature>
<comment type="caution">
    <text evidence="3">The sequence shown here is derived from an EMBL/GenBank/DDBJ whole genome shotgun (WGS) entry which is preliminary data.</text>
</comment>
<dbReference type="Pfam" id="PF00583">
    <property type="entry name" value="Acetyltransf_1"/>
    <property type="match status" value="1"/>
</dbReference>
<reference evidence="3 4" key="1">
    <citation type="journal article" date="2018" name="Genome Announc.">
        <title>Draft Genome Sequence of "Candidatus Phycosocius bacilliformis," an Alphaproteobacterial Ectosymbiont of the Hydrocarbon-Producing Green Alga Botryococcus braunii.</title>
        <authorList>
            <person name="Tanabe Y."/>
            <person name="Yamaguchi H."/>
            <person name="Watanabe M.M."/>
        </authorList>
    </citation>
    <scope>NUCLEOTIDE SEQUENCE [LARGE SCALE GENOMIC DNA]</scope>
    <source>
        <strain evidence="3 4">BOTRYCO-2</strain>
    </source>
</reference>
<dbReference type="AlphaFoldDB" id="A0A2P2E7A1"/>
<proteinExistence type="predicted"/>
<evidence type="ECO:0000313" key="4">
    <source>
        <dbReference type="Proteomes" id="UP000245086"/>
    </source>
</evidence>
<dbReference type="RefSeq" id="WP_108983777.1">
    <property type="nucleotide sequence ID" value="NZ_BFBR01000001.1"/>
</dbReference>
<organism evidence="3 4">
    <name type="scientific">Candidatus Phycosocius bacilliformis</name>
    <dbReference type="NCBI Taxonomy" id="1445552"/>
    <lineage>
        <taxon>Bacteria</taxon>
        <taxon>Pseudomonadati</taxon>
        <taxon>Pseudomonadota</taxon>
        <taxon>Alphaproteobacteria</taxon>
        <taxon>Caulobacterales</taxon>
        <taxon>Caulobacterales incertae sedis</taxon>
        <taxon>Candidatus Phycosocius</taxon>
    </lineage>
</organism>
<dbReference type="EMBL" id="BFBR01000001">
    <property type="protein sequence ID" value="GBF56943.1"/>
    <property type="molecule type" value="Genomic_DNA"/>
</dbReference>